<gene>
    <name evidence="1" type="primary">rluC_1</name>
    <name evidence="1" type="ORF">NCTC11678_03186</name>
</gene>
<dbReference type="Gene3D" id="3.30.2350.10">
    <property type="entry name" value="Pseudouridine synthase"/>
    <property type="match status" value="1"/>
</dbReference>
<dbReference type="InterPro" id="IPR020103">
    <property type="entry name" value="PsdUridine_synth_cat_dom_sf"/>
</dbReference>
<sequence>MQKDYLALVRGQWQSHTKVVQAPLLKNILQSGERIVRVSQEGKPSETRFKVEERYEFATLVRCRPGHRPHASDPRSYPVCRPSYRF</sequence>
<name>A0A508ZXF8_KLEPN</name>
<dbReference type="AlphaFoldDB" id="A0A508ZXF8"/>
<dbReference type="GO" id="GO:0003723">
    <property type="term" value="F:RNA binding"/>
    <property type="evidence" value="ECO:0007669"/>
    <property type="project" value="InterPro"/>
</dbReference>
<keyword evidence="1" id="KW-0413">Isomerase</keyword>
<proteinExistence type="predicted"/>
<dbReference type="SUPFAM" id="SSF55120">
    <property type="entry name" value="Pseudouridine synthase"/>
    <property type="match status" value="1"/>
</dbReference>
<dbReference type="GO" id="GO:0006396">
    <property type="term" value="P:RNA processing"/>
    <property type="evidence" value="ECO:0007669"/>
    <property type="project" value="UniProtKB-ARBA"/>
</dbReference>
<protein>
    <submittedName>
        <fullName evidence="1">Ribosomal large subunit pseudouridine synthase C</fullName>
        <ecNumber evidence="1">5.4.99.24</ecNumber>
    </submittedName>
</protein>
<organism evidence="1">
    <name type="scientific">Klebsiella pneumoniae</name>
    <dbReference type="NCBI Taxonomy" id="573"/>
    <lineage>
        <taxon>Bacteria</taxon>
        <taxon>Pseudomonadati</taxon>
        <taxon>Pseudomonadota</taxon>
        <taxon>Gammaproteobacteria</taxon>
        <taxon>Enterobacterales</taxon>
        <taxon>Enterobacteriaceae</taxon>
        <taxon>Klebsiella/Raoultella group</taxon>
        <taxon>Klebsiella</taxon>
        <taxon>Klebsiella pneumoniae complex</taxon>
    </lineage>
</organism>
<reference evidence="1" key="1">
    <citation type="submission" date="2018-06" db="EMBL/GenBank/DDBJ databases">
        <authorList>
            <consortium name="Pathogen Informatics"/>
        </authorList>
    </citation>
    <scope>NUCLEOTIDE SEQUENCE</scope>
    <source>
        <strain evidence="1">NCTC11678</strain>
    </source>
</reference>
<dbReference type="EC" id="5.4.99.24" evidence="1"/>
<accession>A0A508ZXF8</accession>
<dbReference type="EMBL" id="CABFNL010000002">
    <property type="protein sequence ID" value="VUA78547.1"/>
    <property type="molecule type" value="Genomic_DNA"/>
</dbReference>
<evidence type="ECO:0000313" key="1">
    <source>
        <dbReference type="EMBL" id="VUA78547.1"/>
    </source>
</evidence>
<dbReference type="GO" id="GO:0160141">
    <property type="term" value="F:23S rRNA pseudouridine(955/2504/2580) synthase activity"/>
    <property type="evidence" value="ECO:0007669"/>
    <property type="project" value="UniProtKB-EC"/>
</dbReference>
<dbReference type="GO" id="GO:0001522">
    <property type="term" value="P:pseudouridine synthesis"/>
    <property type="evidence" value="ECO:0007669"/>
    <property type="project" value="InterPro"/>
</dbReference>